<comment type="caution">
    <text evidence="3">The sequence shown here is derived from an EMBL/GenBank/DDBJ whole genome shotgun (WGS) entry which is preliminary data.</text>
</comment>
<evidence type="ECO:0000313" key="4">
    <source>
        <dbReference type="Proteomes" id="UP000751190"/>
    </source>
</evidence>
<dbReference type="EMBL" id="JAGTXO010000047">
    <property type="protein sequence ID" value="KAG8458811.1"/>
    <property type="molecule type" value="Genomic_DNA"/>
</dbReference>
<feature type="region of interest" description="Disordered" evidence="1">
    <location>
        <begin position="186"/>
        <end position="209"/>
    </location>
</feature>
<proteinExistence type="predicted"/>
<keyword evidence="2" id="KW-0732">Signal</keyword>
<evidence type="ECO:0000256" key="1">
    <source>
        <dbReference type="SAM" id="MobiDB-lite"/>
    </source>
</evidence>
<organism evidence="3 4">
    <name type="scientific">Diacronema lutheri</name>
    <name type="common">Unicellular marine alga</name>
    <name type="synonym">Monochrysis lutheri</name>
    <dbReference type="NCBI Taxonomy" id="2081491"/>
    <lineage>
        <taxon>Eukaryota</taxon>
        <taxon>Haptista</taxon>
        <taxon>Haptophyta</taxon>
        <taxon>Pavlovophyceae</taxon>
        <taxon>Pavlovales</taxon>
        <taxon>Pavlovaceae</taxon>
        <taxon>Diacronema</taxon>
    </lineage>
</organism>
<accession>A0A8J6C519</accession>
<dbReference type="OrthoDB" id="10539980at2759"/>
<dbReference type="Proteomes" id="UP000751190">
    <property type="component" value="Unassembled WGS sequence"/>
</dbReference>
<evidence type="ECO:0000256" key="2">
    <source>
        <dbReference type="SAM" id="SignalP"/>
    </source>
</evidence>
<reference evidence="3" key="1">
    <citation type="submission" date="2021-05" db="EMBL/GenBank/DDBJ databases">
        <title>The genome of the haptophyte Pavlova lutheri (Diacronema luteri, Pavlovales) - a model for lipid biosynthesis in eukaryotic algae.</title>
        <authorList>
            <person name="Hulatt C.J."/>
            <person name="Posewitz M.C."/>
        </authorList>
    </citation>
    <scope>NUCLEOTIDE SEQUENCE</scope>
    <source>
        <strain evidence="3">NIVA-4/92</strain>
    </source>
</reference>
<name>A0A8J6C519_DIALT</name>
<evidence type="ECO:0000313" key="3">
    <source>
        <dbReference type="EMBL" id="KAG8458811.1"/>
    </source>
</evidence>
<gene>
    <name evidence="3" type="ORF">KFE25_005238</name>
</gene>
<protein>
    <submittedName>
        <fullName evidence="3">Uncharacterized protein</fullName>
    </submittedName>
</protein>
<keyword evidence="4" id="KW-1185">Reference proteome</keyword>
<feature type="chain" id="PRO_5035284829" evidence="2">
    <location>
        <begin position="21"/>
        <end position="209"/>
    </location>
</feature>
<sequence>MASGWAARLLALSAVASVSSLATGPPRAAALLRARAAPTRAAPACAIDLAECLSAFLTSGNVGCVSEATSAAAAGVVPTRAVVDDVVAGLTGGFVGVAGTVISLELGKQAVKEQLRCNYCAGEGRLKCGQCYGKGCAACGGTGHVTCVSCGGSGRAVSTDMEKAQFRAVFGLFPEMRYGPESTLFDERDEMTNADWQPPHGGDGDDAQE</sequence>
<dbReference type="AlphaFoldDB" id="A0A8J6C519"/>
<feature type="signal peptide" evidence="2">
    <location>
        <begin position="1"/>
        <end position="20"/>
    </location>
</feature>